<reference evidence="1" key="1">
    <citation type="submission" date="2019-08" db="EMBL/GenBank/DDBJ databases">
        <title>Genome sequence of Clostridiales bacterium MT110.</title>
        <authorList>
            <person name="Cao J."/>
        </authorList>
    </citation>
    <scope>NUCLEOTIDE SEQUENCE</scope>
    <source>
        <strain evidence="1">MT110</strain>
    </source>
</reference>
<evidence type="ECO:0000313" key="1">
    <source>
        <dbReference type="EMBL" id="QOX65441.1"/>
    </source>
</evidence>
<accession>A0ACD1AG14</accession>
<gene>
    <name evidence="1" type="primary">iolD</name>
    <name evidence="1" type="ORF">FRZ06_19805</name>
</gene>
<dbReference type="Proteomes" id="UP000594014">
    <property type="component" value="Chromosome"/>
</dbReference>
<dbReference type="EC" id="3.7.1.22" evidence="1"/>
<evidence type="ECO:0000313" key="2">
    <source>
        <dbReference type="Proteomes" id="UP000594014"/>
    </source>
</evidence>
<organism evidence="1 2">
    <name type="scientific">Anoxybacterium hadale</name>
    <dbReference type="NCBI Taxonomy" id="3408580"/>
    <lineage>
        <taxon>Bacteria</taxon>
        <taxon>Bacillati</taxon>
        <taxon>Bacillota</taxon>
        <taxon>Clostridia</taxon>
        <taxon>Peptostreptococcales</taxon>
        <taxon>Anaerovoracaceae</taxon>
        <taxon>Anoxybacterium</taxon>
    </lineage>
</organism>
<proteinExistence type="predicted"/>
<sequence>MVTKKMTMAQALLKFLDNQYISFDGEEIKFVQGVLGIFGHGMVVGLGEALESGDHGLKFIQGKNEQGMAHIAMGFAKQKNRRQIMAVTSSIGPGALNMVTAAGTATANRIPVLFLPSDAYASRQPDPVLQQIEQTYDYNVTANDAFKAVSKYWDRIARPEQLMTAAINAMRVLTDPADTGAVTLCLPQDVQGEAFDYPVEFFEKRVHYIQRRDIDPVILEKAAALIASKKKPFIICGGGVKYSDAAKELAAFTETFKIPFGETQAGKGAVLFEHPMNMGGAGLTGASAANQLAQEADLIIGIGTKLNDFCTCSKWLYQNDDVSMLTINLNSFDAYKMNSLPVIADVKLALEGLSKVLKEKGYQSAYTNEITEARQEWDQEVDRLYAIENENGLAQSRILGELNEKLIENNGIIVAASGSLPSDVQRVWRCRDEGVYHVEYGFSCMGYEVAAAVGVKLAEPDREVYVLLGDGSFNMLHSEFLTSLQEQIKINVILLDNHGFQCIHNLQRSQGIPSFGNEYRKREKETNRLTGDYLAVDYAMVARGYGGNGYSAKTVEEITEAFAKLKKSEVSSIVDIKTLPGTMTDGYNAWWRVGTAQVSAHPSVESAARDIQEHVAKARMY</sequence>
<name>A0ACD1AG14_9FIRM</name>
<keyword evidence="2" id="KW-1185">Reference proteome</keyword>
<protein>
    <submittedName>
        <fullName evidence="1">3D-(3,5/4)-trihydroxycyclohexane-1,2-dione acylhydrolase (Decyclizing)</fullName>
        <ecNumber evidence="1">3.7.1.22</ecNumber>
    </submittedName>
</protein>
<dbReference type="EMBL" id="CP042469">
    <property type="protein sequence ID" value="QOX65441.1"/>
    <property type="molecule type" value="Genomic_DNA"/>
</dbReference>
<keyword evidence="1" id="KW-0378">Hydrolase</keyword>